<accession>A0A9D2NRN9</accession>
<dbReference type="AlphaFoldDB" id="A0A9D2NRN9"/>
<evidence type="ECO:0000256" key="1">
    <source>
        <dbReference type="ARBA" id="ARBA00010605"/>
    </source>
</evidence>
<dbReference type="InterPro" id="IPR000244">
    <property type="entry name" value="Ribosomal_bL9"/>
</dbReference>
<name>A0A9D2NRN9_9FIRM</name>
<comment type="caution">
    <text evidence="11">The sequence shown here is derived from an EMBL/GenBank/DDBJ whole genome shotgun (WGS) entry which is preliminary data.</text>
</comment>
<evidence type="ECO:0000313" key="12">
    <source>
        <dbReference type="Proteomes" id="UP000823896"/>
    </source>
</evidence>
<evidence type="ECO:0000256" key="2">
    <source>
        <dbReference type="ARBA" id="ARBA00022730"/>
    </source>
</evidence>
<dbReference type="PANTHER" id="PTHR21368">
    <property type="entry name" value="50S RIBOSOMAL PROTEIN L9"/>
    <property type="match status" value="1"/>
</dbReference>
<dbReference type="SUPFAM" id="SSF55658">
    <property type="entry name" value="L9 N-domain-like"/>
    <property type="match status" value="1"/>
</dbReference>
<dbReference type="SUPFAM" id="SSF55653">
    <property type="entry name" value="Ribosomal protein L9 C-domain"/>
    <property type="match status" value="1"/>
</dbReference>
<dbReference type="InterPro" id="IPR036935">
    <property type="entry name" value="Ribosomal_bL9_N_sf"/>
</dbReference>
<feature type="domain" description="Large ribosomal subunit protein bL9 C-terminal" evidence="10">
    <location>
        <begin position="64"/>
        <end position="147"/>
    </location>
</feature>
<proteinExistence type="inferred from homology"/>
<dbReference type="GO" id="GO:0005840">
    <property type="term" value="C:ribosome"/>
    <property type="evidence" value="ECO:0007669"/>
    <property type="project" value="UniProtKB-KW"/>
</dbReference>
<dbReference type="Gene3D" id="3.40.5.10">
    <property type="entry name" value="Ribosomal protein L9, N-terminal domain"/>
    <property type="match status" value="1"/>
</dbReference>
<evidence type="ECO:0000256" key="4">
    <source>
        <dbReference type="ARBA" id="ARBA00022980"/>
    </source>
</evidence>
<reference evidence="11" key="2">
    <citation type="submission" date="2021-04" db="EMBL/GenBank/DDBJ databases">
        <authorList>
            <person name="Gilroy R."/>
        </authorList>
    </citation>
    <scope>NUCLEOTIDE SEQUENCE</scope>
    <source>
        <strain evidence="11">CHK187-11901</strain>
    </source>
</reference>
<evidence type="ECO:0000259" key="10">
    <source>
        <dbReference type="Pfam" id="PF03948"/>
    </source>
</evidence>
<dbReference type="Proteomes" id="UP000823896">
    <property type="component" value="Unassembled WGS sequence"/>
</dbReference>
<keyword evidence="4 7" id="KW-0689">Ribosomal protein</keyword>
<gene>
    <name evidence="7 11" type="primary">rplI</name>
    <name evidence="11" type="ORF">H9702_04110</name>
</gene>
<keyword evidence="3 7" id="KW-0694">RNA-binding</keyword>
<dbReference type="Gene3D" id="3.10.430.100">
    <property type="entry name" value="Ribosomal protein L9, C-terminal domain"/>
    <property type="match status" value="1"/>
</dbReference>
<dbReference type="EMBL" id="DWWM01000024">
    <property type="protein sequence ID" value="HJC36296.1"/>
    <property type="molecule type" value="Genomic_DNA"/>
</dbReference>
<evidence type="ECO:0000256" key="8">
    <source>
        <dbReference type="SAM" id="Coils"/>
    </source>
</evidence>
<sequence>MKVILLSDVKNVGNKDDIVEVADGYARNFLLKRRLAVPHTQGSMKVLGIQKEEERLHELELEKQAEDIKEQLKSIVLEFQIKTGNNGRSFGTVSTKQVAEKLQREHGIQIDRRKIQGHESISTLGDTDLKVDLYKNKVIGNIRVHVSAK</sequence>
<dbReference type="InterPro" id="IPR020594">
    <property type="entry name" value="Ribosomal_bL9_bac/chp"/>
</dbReference>
<evidence type="ECO:0000256" key="6">
    <source>
        <dbReference type="ARBA" id="ARBA00035292"/>
    </source>
</evidence>
<keyword evidence="5 7" id="KW-0687">Ribonucleoprotein</keyword>
<dbReference type="NCBIfam" id="TIGR00158">
    <property type="entry name" value="L9"/>
    <property type="match status" value="1"/>
</dbReference>
<comment type="function">
    <text evidence="7">Binds to the 23S rRNA.</text>
</comment>
<comment type="similarity">
    <text evidence="1 7">Belongs to the bacterial ribosomal protein bL9 family.</text>
</comment>
<feature type="domain" description="Ribosomal protein L9" evidence="9">
    <location>
        <begin position="1"/>
        <end position="46"/>
    </location>
</feature>
<dbReference type="GO" id="GO:0019843">
    <property type="term" value="F:rRNA binding"/>
    <property type="evidence" value="ECO:0007669"/>
    <property type="project" value="UniProtKB-UniRule"/>
</dbReference>
<protein>
    <recommendedName>
        <fullName evidence="6 7">Large ribosomal subunit protein bL9</fullName>
    </recommendedName>
</protein>
<evidence type="ECO:0000256" key="3">
    <source>
        <dbReference type="ARBA" id="ARBA00022884"/>
    </source>
</evidence>
<reference evidence="11" key="1">
    <citation type="journal article" date="2021" name="PeerJ">
        <title>Extensive microbial diversity within the chicken gut microbiome revealed by metagenomics and culture.</title>
        <authorList>
            <person name="Gilroy R."/>
            <person name="Ravi A."/>
            <person name="Getino M."/>
            <person name="Pursley I."/>
            <person name="Horton D.L."/>
            <person name="Alikhan N.F."/>
            <person name="Baker D."/>
            <person name="Gharbi K."/>
            <person name="Hall N."/>
            <person name="Watson M."/>
            <person name="Adriaenssens E.M."/>
            <person name="Foster-Nyarko E."/>
            <person name="Jarju S."/>
            <person name="Secka A."/>
            <person name="Antonio M."/>
            <person name="Oren A."/>
            <person name="Chaudhuri R.R."/>
            <person name="La Ragione R."/>
            <person name="Hildebrand F."/>
            <person name="Pallen M.J."/>
        </authorList>
    </citation>
    <scope>NUCLEOTIDE SEQUENCE</scope>
    <source>
        <strain evidence="11">CHK187-11901</strain>
    </source>
</reference>
<dbReference type="HAMAP" id="MF_00503">
    <property type="entry name" value="Ribosomal_bL9"/>
    <property type="match status" value="1"/>
</dbReference>
<evidence type="ECO:0000256" key="5">
    <source>
        <dbReference type="ARBA" id="ARBA00023274"/>
    </source>
</evidence>
<keyword evidence="2 7" id="KW-0699">rRNA-binding</keyword>
<feature type="coiled-coil region" evidence="8">
    <location>
        <begin position="49"/>
        <end position="78"/>
    </location>
</feature>
<dbReference type="InterPro" id="IPR009027">
    <property type="entry name" value="Ribosomal_bL9/RNase_H1_N"/>
</dbReference>
<dbReference type="InterPro" id="IPR020069">
    <property type="entry name" value="Ribosomal_bL9_C"/>
</dbReference>
<dbReference type="InterPro" id="IPR036791">
    <property type="entry name" value="Ribosomal_bL9_C_sf"/>
</dbReference>
<dbReference type="Pfam" id="PF01281">
    <property type="entry name" value="Ribosomal_L9_N"/>
    <property type="match status" value="1"/>
</dbReference>
<evidence type="ECO:0000313" key="11">
    <source>
        <dbReference type="EMBL" id="HJC36296.1"/>
    </source>
</evidence>
<dbReference type="GO" id="GO:0006412">
    <property type="term" value="P:translation"/>
    <property type="evidence" value="ECO:0007669"/>
    <property type="project" value="UniProtKB-UniRule"/>
</dbReference>
<organism evidence="11 12">
    <name type="scientific">Candidatus Merdibacter merdavium</name>
    <dbReference type="NCBI Taxonomy" id="2838692"/>
    <lineage>
        <taxon>Bacteria</taxon>
        <taxon>Bacillati</taxon>
        <taxon>Bacillota</taxon>
        <taxon>Erysipelotrichia</taxon>
        <taxon>Erysipelotrichales</taxon>
        <taxon>Erysipelotrichaceae</taxon>
        <taxon>Merdibacter</taxon>
    </lineage>
</organism>
<dbReference type="InterPro" id="IPR020070">
    <property type="entry name" value="Ribosomal_bL9_N"/>
</dbReference>
<evidence type="ECO:0000256" key="7">
    <source>
        <dbReference type="HAMAP-Rule" id="MF_00503"/>
    </source>
</evidence>
<dbReference type="Pfam" id="PF03948">
    <property type="entry name" value="Ribosomal_L9_C"/>
    <property type="match status" value="1"/>
</dbReference>
<dbReference type="GO" id="GO:0003735">
    <property type="term" value="F:structural constituent of ribosome"/>
    <property type="evidence" value="ECO:0007669"/>
    <property type="project" value="InterPro"/>
</dbReference>
<dbReference type="GO" id="GO:1990904">
    <property type="term" value="C:ribonucleoprotein complex"/>
    <property type="evidence" value="ECO:0007669"/>
    <property type="project" value="UniProtKB-KW"/>
</dbReference>
<evidence type="ECO:0000259" key="9">
    <source>
        <dbReference type="Pfam" id="PF01281"/>
    </source>
</evidence>
<keyword evidence="8" id="KW-0175">Coiled coil</keyword>